<dbReference type="EMBL" id="WNZX01000002">
    <property type="protein sequence ID" value="MUG69822.1"/>
    <property type="molecule type" value="Genomic_DNA"/>
</dbReference>
<feature type="transmembrane region" description="Helical" evidence="6">
    <location>
        <begin position="110"/>
        <end position="133"/>
    </location>
</feature>
<feature type="transmembrane region" description="Helical" evidence="6">
    <location>
        <begin position="310"/>
        <end position="330"/>
    </location>
</feature>
<evidence type="ECO:0000256" key="6">
    <source>
        <dbReference type="SAM" id="Phobius"/>
    </source>
</evidence>
<dbReference type="GO" id="GO:0022857">
    <property type="term" value="F:transmembrane transporter activity"/>
    <property type="evidence" value="ECO:0007669"/>
    <property type="project" value="InterPro"/>
</dbReference>
<feature type="transmembrane region" description="Helical" evidence="6">
    <location>
        <begin position="267"/>
        <end position="298"/>
    </location>
</feature>
<proteinExistence type="predicted"/>
<feature type="transmembrane region" description="Helical" evidence="6">
    <location>
        <begin position="62"/>
        <end position="80"/>
    </location>
</feature>
<dbReference type="GO" id="GO:0005886">
    <property type="term" value="C:plasma membrane"/>
    <property type="evidence" value="ECO:0007669"/>
    <property type="project" value="UniProtKB-SubCell"/>
</dbReference>
<reference evidence="7 8" key="1">
    <citation type="submission" date="2019-11" db="EMBL/GenBank/DDBJ databases">
        <title>Draft genome sequences of five Paenibacillus species of dairy origin.</title>
        <authorList>
            <person name="Olajide A.M."/>
            <person name="Chen S."/>
            <person name="Lapointe G."/>
        </authorList>
    </citation>
    <scope>NUCLEOTIDE SEQUENCE [LARGE SCALE GENOMIC DNA]</scope>
    <source>
        <strain evidence="7 8">2CS3</strain>
    </source>
</reference>
<comment type="subcellular location">
    <subcellularLocation>
        <location evidence="1">Cell membrane</location>
        <topology evidence="1">Multi-pass membrane protein</topology>
    </subcellularLocation>
</comment>
<dbReference type="Pfam" id="PF02653">
    <property type="entry name" value="BPD_transp_2"/>
    <property type="match status" value="1"/>
</dbReference>
<keyword evidence="8" id="KW-1185">Reference proteome</keyword>
<keyword evidence="4 6" id="KW-1133">Transmembrane helix</keyword>
<keyword evidence="2" id="KW-1003">Cell membrane</keyword>
<feature type="transmembrane region" description="Helical" evidence="6">
    <location>
        <begin position="178"/>
        <end position="200"/>
    </location>
</feature>
<gene>
    <name evidence="7" type="primary">rbsC</name>
    <name evidence="7" type="ORF">GNP93_03920</name>
</gene>
<feature type="transmembrane region" description="Helical" evidence="6">
    <location>
        <begin position="140"/>
        <end position="158"/>
    </location>
</feature>
<dbReference type="PANTHER" id="PTHR32196">
    <property type="entry name" value="ABC TRANSPORTER PERMEASE PROTEIN YPHD-RELATED-RELATED"/>
    <property type="match status" value="1"/>
</dbReference>
<keyword evidence="5 6" id="KW-0472">Membrane</keyword>
<feature type="transmembrane region" description="Helical" evidence="6">
    <location>
        <begin position="32"/>
        <end position="50"/>
    </location>
</feature>
<sequence length="341" mass="37128">MANNSQEPIRHSVREPMRYSVSDRLLRMDRQILGLLIFIGTIFVAMSIVSDRFLTYTNLLNVLQQSAFVMIVALGMTFVLTTGGIDLSVGSIIGISGGTTAWMLHHDVNIVLAILSGLIVGGVIGITNGLVITKLKISPFIVTLAMMVIVRGILFVWTEATPFRNYMKSNFGFLGQGRILNVQFPVIVAVVLFVILLFLYRRMKFGRHILALGSSEESVRVSGLHVDKLRIKVYALSGVIAALAGILLASRLTTVQPEMGKNYELEALVAVIIGGTSLAGGKGSLTGTVLGTLILFLIKNSLNLLNVDPFWETIVIGVIILVAVSVNFWGELFRSKHVKST</sequence>
<organism evidence="7 8">
    <name type="scientific">Paenibacillus validus</name>
    <dbReference type="NCBI Taxonomy" id="44253"/>
    <lineage>
        <taxon>Bacteria</taxon>
        <taxon>Bacillati</taxon>
        <taxon>Bacillota</taxon>
        <taxon>Bacilli</taxon>
        <taxon>Bacillales</taxon>
        <taxon>Paenibacillaceae</taxon>
        <taxon>Paenibacillus</taxon>
    </lineage>
</organism>
<evidence type="ECO:0000256" key="2">
    <source>
        <dbReference type="ARBA" id="ARBA00022475"/>
    </source>
</evidence>
<evidence type="ECO:0000256" key="4">
    <source>
        <dbReference type="ARBA" id="ARBA00022989"/>
    </source>
</evidence>
<comment type="caution">
    <text evidence="7">The sequence shown here is derived from an EMBL/GenBank/DDBJ whole genome shotgun (WGS) entry which is preliminary data.</text>
</comment>
<evidence type="ECO:0000313" key="8">
    <source>
        <dbReference type="Proteomes" id="UP000450917"/>
    </source>
</evidence>
<evidence type="ECO:0000256" key="5">
    <source>
        <dbReference type="ARBA" id="ARBA00023136"/>
    </source>
</evidence>
<name>A0A7X3CSB3_9BACL</name>
<accession>A0A7X3CSB3</accession>
<dbReference type="InterPro" id="IPR001851">
    <property type="entry name" value="ABC_transp_permease"/>
</dbReference>
<feature type="transmembrane region" description="Helical" evidence="6">
    <location>
        <begin position="233"/>
        <end position="252"/>
    </location>
</feature>
<evidence type="ECO:0000256" key="1">
    <source>
        <dbReference type="ARBA" id="ARBA00004651"/>
    </source>
</evidence>
<dbReference type="CDD" id="cd06579">
    <property type="entry name" value="TM_PBP1_transp_AraH_like"/>
    <property type="match status" value="1"/>
</dbReference>
<dbReference type="RefSeq" id="WP_127610794.1">
    <property type="nucleotide sequence ID" value="NZ_JARTHJ010000208.1"/>
</dbReference>
<keyword evidence="3 6" id="KW-0812">Transmembrane</keyword>
<dbReference type="AlphaFoldDB" id="A0A7X3CSB3"/>
<dbReference type="Proteomes" id="UP000450917">
    <property type="component" value="Unassembled WGS sequence"/>
</dbReference>
<evidence type="ECO:0000256" key="3">
    <source>
        <dbReference type="ARBA" id="ARBA00022692"/>
    </source>
</evidence>
<evidence type="ECO:0000313" key="7">
    <source>
        <dbReference type="EMBL" id="MUG69822.1"/>
    </source>
</evidence>
<protein>
    <submittedName>
        <fullName evidence="7">Ribose ABC transporter permease</fullName>
    </submittedName>
</protein>